<name>E8M2F3_PHOS4</name>
<evidence type="ECO:0000313" key="11">
    <source>
        <dbReference type="Proteomes" id="UP000006228"/>
    </source>
</evidence>
<proteinExistence type="inferred from homology"/>
<dbReference type="EC" id="2.7.7.9" evidence="2 8"/>
<feature type="domain" description="Nucleotidyl transferase" evidence="9">
    <location>
        <begin position="9"/>
        <end position="265"/>
    </location>
</feature>
<dbReference type="NCBIfam" id="TIGR01099">
    <property type="entry name" value="galU"/>
    <property type="match status" value="1"/>
</dbReference>
<dbReference type="eggNOG" id="COG1210">
    <property type="taxonomic scope" value="Bacteria"/>
</dbReference>
<dbReference type="FunFam" id="3.90.550.10:FF:000045">
    <property type="entry name" value="UTP--glucose-1-phosphate uridylyltransferase"/>
    <property type="match status" value="1"/>
</dbReference>
<accession>E8M2F3</accession>
<protein>
    <recommendedName>
        <fullName evidence="3 8">UTP--glucose-1-phosphate uridylyltransferase</fullName>
        <ecNumber evidence="2 8">2.7.7.9</ecNumber>
    </recommendedName>
    <alternativeName>
        <fullName evidence="8">UDP-glucose pyrophosphorylase</fullName>
    </alternativeName>
</protein>
<dbReference type="RefSeq" id="WP_008073677.1">
    <property type="nucleotide sequence ID" value="NZ_AEVT01000016.1"/>
</dbReference>
<evidence type="ECO:0000256" key="2">
    <source>
        <dbReference type="ARBA" id="ARBA00012415"/>
    </source>
</evidence>
<comment type="catalytic activity">
    <reaction evidence="7 8">
        <text>alpha-D-glucose 1-phosphate + UTP + H(+) = UDP-alpha-D-glucose + diphosphate</text>
        <dbReference type="Rhea" id="RHEA:19889"/>
        <dbReference type="ChEBI" id="CHEBI:15378"/>
        <dbReference type="ChEBI" id="CHEBI:33019"/>
        <dbReference type="ChEBI" id="CHEBI:46398"/>
        <dbReference type="ChEBI" id="CHEBI:58601"/>
        <dbReference type="ChEBI" id="CHEBI:58885"/>
        <dbReference type="EC" id="2.7.7.9"/>
    </reaction>
</comment>
<dbReference type="InterPro" id="IPR029044">
    <property type="entry name" value="Nucleotide-diphossugar_trans"/>
</dbReference>
<evidence type="ECO:0000256" key="5">
    <source>
        <dbReference type="ARBA" id="ARBA00022695"/>
    </source>
</evidence>
<dbReference type="CDD" id="cd02541">
    <property type="entry name" value="UGPase_prokaryotic"/>
    <property type="match status" value="1"/>
</dbReference>
<evidence type="ECO:0000259" key="9">
    <source>
        <dbReference type="Pfam" id="PF00483"/>
    </source>
</evidence>
<dbReference type="PANTHER" id="PTHR43197">
    <property type="entry name" value="UTP--GLUCOSE-1-PHOSPHATE URIDYLYLTRANSFERASE"/>
    <property type="match status" value="1"/>
</dbReference>
<comment type="caution">
    <text evidence="10">The sequence shown here is derived from an EMBL/GenBank/DDBJ whole genome shotgun (WGS) entry which is preliminary data.</text>
</comment>
<dbReference type="InterPro" id="IPR005771">
    <property type="entry name" value="GalU_uridylyltTrfase_bac/arc"/>
</dbReference>
<organism evidence="10 11">
    <name type="scientific">Vibrio sinaloensis DSM 21326</name>
    <dbReference type="NCBI Taxonomy" id="945550"/>
    <lineage>
        <taxon>Bacteria</taxon>
        <taxon>Pseudomonadati</taxon>
        <taxon>Pseudomonadota</taxon>
        <taxon>Gammaproteobacteria</taxon>
        <taxon>Vibrionales</taxon>
        <taxon>Vibrionaceae</taxon>
        <taxon>Vibrio</taxon>
        <taxon>Vibrio oreintalis group</taxon>
    </lineage>
</organism>
<dbReference type="PANTHER" id="PTHR43197:SF1">
    <property type="entry name" value="UTP--GLUCOSE-1-PHOSPHATE URIDYLYLTRANSFERASE"/>
    <property type="match status" value="1"/>
</dbReference>
<keyword evidence="4 8" id="KW-0808">Transferase</keyword>
<dbReference type="GeneID" id="95567846"/>
<comment type="similarity">
    <text evidence="1 8">Belongs to the UDPGP type 2 family.</text>
</comment>
<dbReference type="EMBL" id="AEVT01000016">
    <property type="protein sequence ID" value="EGA71780.1"/>
    <property type="molecule type" value="Genomic_DNA"/>
</dbReference>
<evidence type="ECO:0000313" key="10">
    <source>
        <dbReference type="EMBL" id="EGA71780.1"/>
    </source>
</evidence>
<evidence type="ECO:0000256" key="3">
    <source>
        <dbReference type="ARBA" id="ARBA00019048"/>
    </source>
</evidence>
<dbReference type="AlphaFoldDB" id="E8M2F3"/>
<evidence type="ECO:0000256" key="7">
    <source>
        <dbReference type="ARBA" id="ARBA00048128"/>
    </source>
</evidence>
<evidence type="ECO:0000256" key="6">
    <source>
        <dbReference type="ARBA" id="ARBA00037294"/>
    </source>
</evidence>
<dbReference type="Proteomes" id="UP000006228">
    <property type="component" value="Unassembled WGS sequence"/>
</dbReference>
<dbReference type="GO" id="GO:0006011">
    <property type="term" value="P:UDP-alpha-D-glucose metabolic process"/>
    <property type="evidence" value="ECO:0007669"/>
    <property type="project" value="InterPro"/>
</dbReference>
<dbReference type="GO" id="GO:0003983">
    <property type="term" value="F:UTP:glucose-1-phosphate uridylyltransferase activity"/>
    <property type="evidence" value="ECO:0007669"/>
    <property type="project" value="UniProtKB-EC"/>
</dbReference>
<comment type="function">
    <text evidence="6">May play a role in stationary phase survival.</text>
</comment>
<evidence type="ECO:0000256" key="1">
    <source>
        <dbReference type="ARBA" id="ARBA00006890"/>
    </source>
</evidence>
<dbReference type="OrthoDB" id="9803306at2"/>
<dbReference type="SUPFAM" id="SSF53448">
    <property type="entry name" value="Nucleotide-diphospho-sugar transferases"/>
    <property type="match status" value="1"/>
</dbReference>
<evidence type="ECO:0000256" key="8">
    <source>
        <dbReference type="RuleBase" id="RU361259"/>
    </source>
</evidence>
<keyword evidence="5 8" id="KW-0548">Nucleotidyltransferase</keyword>
<gene>
    <name evidence="10" type="ORF">VISI1226_19394</name>
</gene>
<evidence type="ECO:0000256" key="4">
    <source>
        <dbReference type="ARBA" id="ARBA00022679"/>
    </source>
</evidence>
<sequence length="291" mass="32504">MIKKCLFPAAGYGTRFLPATKSMPKEMMPVVNKPLIEYGVEEAIQAGMDGMCIVTGRGKHSIMDHFDKNYELEHQISGTNKEELLVDIRDIIESANFTYIRQREMKGLGHAILTGRELIGDEPFAVVLADDLCVNEQEGVLAQMKTLFNQFRCSIVAVQEVPEDETHKYGVISGEMLKDGIYRVDDMVEKPEPGTAPSNLAIIGRYLLTPDIFGLIEETEPGKGGEIQITDALLKQAQKGCVIAYKFKGKRFDCGSVEGYIEATNYCFENLYLKDSKKSELGKQKTTKEIK</sequence>
<dbReference type="Pfam" id="PF00483">
    <property type="entry name" value="NTP_transferase"/>
    <property type="match status" value="1"/>
</dbReference>
<dbReference type="InterPro" id="IPR005835">
    <property type="entry name" value="NTP_transferase_dom"/>
</dbReference>
<dbReference type="Gene3D" id="3.90.550.10">
    <property type="entry name" value="Spore Coat Polysaccharide Biosynthesis Protein SpsA, Chain A"/>
    <property type="match status" value="1"/>
</dbReference>
<reference evidence="10 11" key="1">
    <citation type="journal article" date="2012" name="Int. J. Syst. Evol. Microbiol.">
        <title>Vibrio caribbeanicus sp. nov., isolated from the marine sponge Scleritoderma cyanea.</title>
        <authorList>
            <person name="Hoffmann M."/>
            <person name="Monday S.R."/>
            <person name="Allard M.W."/>
            <person name="Strain E.A."/>
            <person name="Whittaker P."/>
            <person name="Naum M."/>
            <person name="McCarthy P.J."/>
            <person name="Lopez J.V."/>
            <person name="Fischer M."/>
            <person name="Brown E.W."/>
        </authorList>
    </citation>
    <scope>NUCLEOTIDE SEQUENCE [LARGE SCALE GENOMIC DNA]</scope>
    <source>
        <strain evidence="11">DSMZ 21326</strain>
    </source>
</reference>